<dbReference type="SMART" id="SM00028">
    <property type="entry name" value="TPR"/>
    <property type="match status" value="5"/>
</dbReference>
<dbReference type="Proteomes" id="UP001446205">
    <property type="component" value="Unassembled WGS sequence"/>
</dbReference>
<dbReference type="Pfam" id="PF13424">
    <property type="entry name" value="TPR_12"/>
    <property type="match status" value="2"/>
</dbReference>
<organism evidence="3 4">
    <name type="scientific">Thermithiobacillus plumbiphilus</name>
    <dbReference type="NCBI Taxonomy" id="1729899"/>
    <lineage>
        <taxon>Bacteria</taxon>
        <taxon>Pseudomonadati</taxon>
        <taxon>Pseudomonadota</taxon>
        <taxon>Acidithiobacillia</taxon>
        <taxon>Acidithiobacillales</taxon>
        <taxon>Thermithiobacillaceae</taxon>
        <taxon>Thermithiobacillus</taxon>
    </lineage>
</organism>
<sequence>MSPALLATALLVLGPGTAQAQDPTRQCLAALEKEQFSRALTLGKKAVKNSQGGPAAYLCLGQAAYQAGDLKTALIAFQGANRHARTLDERRISYNWLGKTHLQMSNLKLARLFHEKELRAARQQKKRSAEAIALNNLAVVLQESGDLDKAIALYQSALALQRNPTEIASAYNNIASIYAMQQNYFKAISFLRQALDIFEKQDDRNKWAMVATNLGDTYRKAQQYDEAETILKQGLAASQATGNRYWEASAQQYLGLLYRDQGKPDLAKRYFVESAAIFKEIDAKGDFDEVMTAIAALGSQPPDDTEQVSAVK</sequence>
<dbReference type="PANTHER" id="PTHR10098">
    <property type="entry name" value="RAPSYN-RELATED"/>
    <property type="match status" value="1"/>
</dbReference>
<dbReference type="SUPFAM" id="SSF48452">
    <property type="entry name" value="TPR-like"/>
    <property type="match status" value="2"/>
</dbReference>
<dbReference type="InterPro" id="IPR019734">
    <property type="entry name" value="TPR_rpt"/>
</dbReference>
<feature type="chain" id="PRO_5046238122" evidence="2">
    <location>
        <begin position="21"/>
        <end position="312"/>
    </location>
</feature>
<feature type="repeat" description="TPR" evidence="1">
    <location>
        <begin position="131"/>
        <end position="164"/>
    </location>
</feature>
<proteinExistence type="predicted"/>
<reference evidence="3 4" key="1">
    <citation type="submission" date="2024-04" db="EMBL/GenBank/DDBJ databases">
        <authorList>
            <person name="Abashina T."/>
            <person name="Shaikin A."/>
        </authorList>
    </citation>
    <scope>NUCLEOTIDE SEQUENCE [LARGE SCALE GENOMIC DNA]</scope>
    <source>
        <strain evidence="3 4">AAFK</strain>
    </source>
</reference>
<evidence type="ECO:0000256" key="2">
    <source>
        <dbReference type="SAM" id="SignalP"/>
    </source>
</evidence>
<dbReference type="Gene3D" id="1.25.40.10">
    <property type="entry name" value="Tetratricopeptide repeat domain"/>
    <property type="match status" value="2"/>
</dbReference>
<dbReference type="Pfam" id="PF13432">
    <property type="entry name" value="TPR_16"/>
    <property type="match status" value="1"/>
</dbReference>
<keyword evidence="1" id="KW-0802">TPR repeat</keyword>
<evidence type="ECO:0000256" key="1">
    <source>
        <dbReference type="PROSITE-ProRule" id="PRU00339"/>
    </source>
</evidence>
<dbReference type="RefSeq" id="WP_341371089.1">
    <property type="nucleotide sequence ID" value="NZ_JBBPCO010000009.1"/>
</dbReference>
<protein>
    <submittedName>
        <fullName evidence="3">Tetratricopeptide repeat protein</fullName>
    </submittedName>
</protein>
<keyword evidence="4" id="KW-1185">Reference proteome</keyword>
<name>A0ABU9D934_9PROT</name>
<dbReference type="PROSITE" id="PS50005">
    <property type="entry name" value="TPR"/>
    <property type="match status" value="2"/>
</dbReference>
<evidence type="ECO:0000313" key="3">
    <source>
        <dbReference type="EMBL" id="MEK8090032.1"/>
    </source>
</evidence>
<feature type="signal peptide" evidence="2">
    <location>
        <begin position="1"/>
        <end position="20"/>
    </location>
</feature>
<feature type="repeat" description="TPR" evidence="1">
    <location>
        <begin position="168"/>
        <end position="201"/>
    </location>
</feature>
<accession>A0ABU9D934</accession>
<dbReference type="EMBL" id="JBBPCO010000009">
    <property type="protein sequence ID" value="MEK8090032.1"/>
    <property type="molecule type" value="Genomic_DNA"/>
</dbReference>
<comment type="caution">
    <text evidence="3">The sequence shown here is derived from an EMBL/GenBank/DDBJ whole genome shotgun (WGS) entry which is preliminary data.</text>
</comment>
<keyword evidence="2" id="KW-0732">Signal</keyword>
<dbReference type="InterPro" id="IPR011990">
    <property type="entry name" value="TPR-like_helical_dom_sf"/>
</dbReference>
<evidence type="ECO:0000313" key="4">
    <source>
        <dbReference type="Proteomes" id="UP001446205"/>
    </source>
</evidence>
<gene>
    <name evidence="3" type="ORF">WOB96_09655</name>
</gene>